<evidence type="ECO:0000256" key="6">
    <source>
        <dbReference type="SAM" id="MobiDB-lite"/>
    </source>
</evidence>
<keyword evidence="8" id="KW-1185">Reference proteome</keyword>
<dbReference type="InterPro" id="IPR006591">
    <property type="entry name" value="RNAP_P/RPABC4"/>
</dbReference>
<dbReference type="GO" id="GO:0008270">
    <property type="term" value="F:zinc ion binding"/>
    <property type="evidence" value="ECO:0007669"/>
    <property type="project" value="InterPro"/>
</dbReference>
<dbReference type="SMART" id="SM00659">
    <property type="entry name" value="RPOLCX"/>
    <property type="match status" value="1"/>
</dbReference>
<reference evidence="7" key="1">
    <citation type="journal article" date="2020" name="Stud. Mycol.">
        <title>101 Dothideomycetes genomes: a test case for predicting lifestyles and emergence of pathogens.</title>
        <authorList>
            <person name="Haridas S."/>
            <person name="Albert R."/>
            <person name="Binder M."/>
            <person name="Bloem J."/>
            <person name="Labutti K."/>
            <person name="Salamov A."/>
            <person name="Andreopoulos B."/>
            <person name="Baker S."/>
            <person name="Barry K."/>
            <person name="Bills G."/>
            <person name="Bluhm B."/>
            <person name="Cannon C."/>
            <person name="Castanera R."/>
            <person name="Culley D."/>
            <person name="Daum C."/>
            <person name="Ezra D."/>
            <person name="Gonzalez J."/>
            <person name="Henrissat B."/>
            <person name="Kuo A."/>
            <person name="Liang C."/>
            <person name="Lipzen A."/>
            <person name="Lutzoni F."/>
            <person name="Magnuson J."/>
            <person name="Mondo S."/>
            <person name="Nolan M."/>
            <person name="Ohm R."/>
            <person name="Pangilinan J."/>
            <person name="Park H.-J."/>
            <person name="Ramirez L."/>
            <person name="Alfaro M."/>
            <person name="Sun H."/>
            <person name="Tritt A."/>
            <person name="Yoshinaga Y."/>
            <person name="Zwiers L.-H."/>
            <person name="Turgeon B."/>
            <person name="Goodwin S."/>
            <person name="Spatafora J."/>
            <person name="Crous P."/>
            <person name="Grigoriev I."/>
        </authorList>
    </citation>
    <scope>NUCLEOTIDE SEQUENCE</scope>
    <source>
        <strain evidence="7">CBS 690.94</strain>
    </source>
</reference>
<evidence type="ECO:0000313" key="7">
    <source>
        <dbReference type="EMBL" id="KAF2446184.1"/>
    </source>
</evidence>
<protein>
    <submittedName>
        <fullName evidence="7">Uncharacterized protein</fullName>
    </submittedName>
</protein>
<dbReference type="GO" id="GO:0005736">
    <property type="term" value="C:RNA polymerase I complex"/>
    <property type="evidence" value="ECO:0007669"/>
    <property type="project" value="TreeGrafter"/>
</dbReference>
<dbReference type="Gene3D" id="2.20.28.30">
    <property type="entry name" value="RNA polymerase ii, chain L"/>
    <property type="match status" value="1"/>
</dbReference>
<evidence type="ECO:0000256" key="5">
    <source>
        <dbReference type="ARBA" id="ARBA00025770"/>
    </source>
</evidence>
<dbReference type="SUPFAM" id="SSF63393">
    <property type="entry name" value="RNA polymerase subunits"/>
    <property type="match status" value="1"/>
</dbReference>
<evidence type="ECO:0000256" key="4">
    <source>
        <dbReference type="ARBA" id="ARBA00023242"/>
    </source>
</evidence>
<name>A0A9P4PJF3_9PLEO</name>
<sequence length="190" mass="20643">MSGDEEVIDFGELPERRPSTESGDGENPPDDASEFDADEALADLEVSNQNNDDGDYDNNPAGNDNDSPPALRIPKARVALDDEVHIPEPSPTSFTTNAATPHKGTKAAELEAAAGAPHAGPIYAEWSMGEGTARKPMQYICGRDWDDEGKMKGPCGVVLVKLDETLRCRNCGSRILLKKRTERMVQFEAR</sequence>
<evidence type="ECO:0000256" key="3">
    <source>
        <dbReference type="ARBA" id="ARBA00022833"/>
    </source>
</evidence>
<evidence type="ECO:0000313" key="8">
    <source>
        <dbReference type="Proteomes" id="UP000799764"/>
    </source>
</evidence>
<dbReference type="GO" id="GO:0005666">
    <property type="term" value="C:RNA polymerase III complex"/>
    <property type="evidence" value="ECO:0007669"/>
    <property type="project" value="TreeGrafter"/>
</dbReference>
<proteinExistence type="inferred from homology"/>
<feature type="compositionally biased region" description="Acidic residues" evidence="6">
    <location>
        <begin position="23"/>
        <end position="42"/>
    </location>
</feature>
<organism evidence="7 8">
    <name type="scientific">Karstenula rhodostoma CBS 690.94</name>
    <dbReference type="NCBI Taxonomy" id="1392251"/>
    <lineage>
        <taxon>Eukaryota</taxon>
        <taxon>Fungi</taxon>
        <taxon>Dikarya</taxon>
        <taxon>Ascomycota</taxon>
        <taxon>Pezizomycotina</taxon>
        <taxon>Dothideomycetes</taxon>
        <taxon>Pleosporomycetidae</taxon>
        <taxon>Pleosporales</taxon>
        <taxon>Massarineae</taxon>
        <taxon>Didymosphaeriaceae</taxon>
        <taxon>Karstenula</taxon>
    </lineage>
</organism>
<keyword evidence="4" id="KW-0539">Nucleus</keyword>
<dbReference type="PANTHER" id="PTHR12056:SF2">
    <property type="entry name" value="GEO11084P1"/>
    <property type="match status" value="1"/>
</dbReference>
<dbReference type="AlphaFoldDB" id="A0A9P4PJF3"/>
<keyword evidence="3" id="KW-0862">Zinc</keyword>
<comment type="subcellular location">
    <subcellularLocation>
        <location evidence="1">Nucleus</location>
    </subcellularLocation>
</comment>
<dbReference type="OrthoDB" id="5585087at2759"/>
<dbReference type="Proteomes" id="UP000799764">
    <property type="component" value="Unassembled WGS sequence"/>
</dbReference>
<dbReference type="Pfam" id="PF03604">
    <property type="entry name" value="Zn_ribbon_RPAB4"/>
    <property type="match status" value="1"/>
</dbReference>
<dbReference type="InterPro" id="IPR039747">
    <property type="entry name" value="RPABC4"/>
</dbReference>
<accession>A0A9P4PJF3</accession>
<dbReference type="InterPro" id="IPR029040">
    <property type="entry name" value="RPABC4/Spt4"/>
</dbReference>
<dbReference type="GO" id="GO:0006351">
    <property type="term" value="P:DNA-templated transcription"/>
    <property type="evidence" value="ECO:0007669"/>
    <property type="project" value="InterPro"/>
</dbReference>
<feature type="compositionally biased region" description="Low complexity" evidence="6">
    <location>
        <begin position="57"/>
        <end position="66"/>
    </location>
</feature>
<dbReference type="PANTHER" id="PTHR12056">
    <property type="entry name" value="DNA-DIRECTED RNA POLYMERASES I, II, AND III"/>
    <property type="match status" value="1"/>
</dbReference>
<dbReference type="GO" id="GO:0003677">
    <property type="term" value="F:DNA binding"/>
    <property type="evidence" value="ECO:0007669"/>
    <property type="project" value="InterPro"/>
</dbReference>
<gene>
    <name evidence="7" type="ORF">P171DRAFT_253993</name>
</gene>
<evidence type="ECO:0000256" key="1">
    <source>
        <dbReference type="ARBA" id="ARBA00004123"/>
    </source>
</evidence>
<dbReference type="GO" id="GO:0003899">
    <property type="term" value="F:DNA-directed RNA polymerase activity"/>
    <property type="evidence" value="ECO:0007669"/>
    <property type="project" value="InterPro"/>
</dbReference>
<feature type="region of interest" description="Disordered" evidence="6">
    <location>
        <begin position="1"/>
        <end position="71"/>
    </location>
</feature>
<comment type="caution">
    <text evidence="7">The sequence shown here is derived from an EMBL/GenBank/DDBJ whole genome shotgun (WGS) entry which is preliminary data.</text>
</comment>
<dbReference type="EMBL" id="MU001498">
    <property type="protein sequence ID" value="KAF2446184.1"/>
    <property type="molecule type" value="Genomic_DNA"/>
</dbReference>
<comment type="similarity">
    <text evidence="5">Belongs to the archaeal Rpo12/eukaryotic RPC10 RNA polymerase subunit family.</text>
</comment>
<keyword evidence="2" id="KW-0479">Metal-binding</keyword>
<evidence type="ECO:0000256" key="2">
    <source>
        <dbReference type="ARBA" id="ARBA00022723"/>
    </source>
</evidence>
<dbReference type="GO" id="GO:0005665">
    <property type="term" value="C:RNA polymerase II, core complex"/>
    <property type="evidence" value="ECO:0007669"/>
    <property type="project" value="TreeGrafter"/>
</dbReference>